<name>A0A9J6GTI3_HAELO</name>
<gene>
    <name evidence="2" type="ORF">HPB48_013672</name>
</gene>
<sequence>MSRLAKSRRGNADPQSLTGMENHLDAEDADAASAAATVASSPEHRAAGVSTRRVGATVKLVSVVEGKAISPYEHDGSTGWLSYYHRAFGRAQRSQCAFSPYKSAALSHPRCSGAALQPTALDARCTGQTNTVLASFSGSRVPHYIDYQCTITRFARPVASRAIEPVCALNLIKPTASPAAWPTPWTSRSATSSVHSEA</sequence>
<accession>A0A9J6GTI3</accession>
<reference evidence="2 3" key="1">
    <citation type="journal article" date="2020" name="Cell">
        <title>Large-Scale Comparative Analyses of Tick Genomes Elucidate Their Genetic Diversity and Vector Capacities.</title>
        <authorList>
            <consortium name="Tick Genome and Microbiome Consortium (TIGMIC)"/>
            <person name="Jia N."/>
            <person name="Wang J."/>
            <person name="Shi W."/>
            <person name="Du L."/>
            <person name="Sun Y."/>
            <person name="Zhan W."/>
            <person name="Jiang J.F."/>
            <person name="Wang Q."/>
            <person name="Zhang B."/>
            <person name="Ji P."/>
            <person name="Bell-Sakyi L."/>
            <person name="Cui X.M."/>
            <person name="Yuan T.T."/>
            <person name="Jiang B.G."/>
            <person name="Yang W.F."/>
            <person name="Lam T.T."/>
            <person name="Chang Q.C."/>
            <person name="Ding S.J."/>
            <person name="Wang X.J."/>
            <person name="Zhu J.G."/>
            <person name="Ruan X.D."/>
            <person name="Zhao L."/>
            <person name="Wei J.T."/>
            <person name="Ye R.Z."/>
            <person name="Que T.C."/>
            <person name="Du C.H."/>
            <person name="Zhou Y.H."/>
            <person name="Cheng J.X."/>
            <person name="Dai P.F."/>
            <person name="Guo W.B."/>
            <person name="Han X.H."/>
            <person name="Huang E.J."/>
            <person name="Li L.F."/>
            <person name="Wei W."/>
            <person name="Gao Y.C."/>
            <person name="Liu J.Z."/>
            <person name="Shao H.Z."/>
            <person name="Wang X."/>
            <person name="Wang C.C."/>
            <person name="Yang T.C."/>
            <person name="Huo Q.B."/>
            <person name="Li W."/>
            <person name="Chen H.Y."/>
            <person name="Chen S.E."/>
            <person name="Zhou L.G."/>
            <person name="Ni X.B."/>
            <person name="Tian J.H."/>
            <person name="Sheng Y."/>
            <person name="Liu T."/>
            <person name="Pan Y.S."/>
            <person name="Xia L.Y."/>
            <person name="Li J."/>
            <person name="Zhao F."/>
            <person name="Cao W.C."/>
        </authorList>
    </citation>
    <scope>NUCLEOTIDE SEQUENCE [LARGE SCALE GENOMIC DNA]</scope>
    <source>
        <strain evidence="2">HaeL-2018</strain>
    </source>
</reference>
<feature type="region of interest" description="Disordered" evidence="1">
    <location>
        <begin position="179"/>
        <end position="198"/>
    </location>
</feature>
<feature type="compositionally biased region" description="Low complexity" evidence="1">
    <location>
        <begin position="31"/>
        <end position="41"/>
    </location>
</feature>
<dbReference type="Proteomes" id="UP000821853">
    <property type="component" value="Unassembled WGS sequence"/>
</dbReference>
<feature type="region of interest" description="Disordered" evidence="1">
    <location>
        <begin position="30"/>
        <end position="50"/>
    </location>
</feature>
<comment type="caution">
    <text evidence="2">The sequence shown here is derived from an EMBL/GenBank/DDBJ whole genome shotgun (WGS) entry which is preliminary data.</text>
</comment>
<proteinExistence type="predicted"/>
<dbReference type="EMBL" id="JABSTR010000008">
    <property type="protein sequence ID" value="KAH9377572.1"/>
    <property type="molecule type" value="Genomic_DNA"/>
</dbReference>
<evidence type="ECO:0000313" key="3">
    <source>
        <dbReference type="Proteomes" id="UP000821853"/>
    </source>
</evidence>
<dbReference type="AlphaFoldDB" id="A0A9J6GTI3"/>
<organism evidence="2 3">
    <name type="scientific">Haemaphysalis longicornis</name>
    <name type="common">Bush tick</name>
    <dbReference type="NCBI Taxonomy" id="44386"/>
    <lineage>
        <taxon>Eukaryota</taxon>
        <taxon>Metazoa</taxon>
        <taxon>Ecdysozoa</taxon>
        <taxon>Arthropoda</taxon>
        <taxon>Chelicerata</taxon>
        <taxon>Arachnida</taxon>
        <taxon>Acari</taxon>
        <taxon>Parasitiformes</taxon>
        <taxon>Ixodida</taxon>
        <taxon>Ixodoidea</taxon>
        <taxon>Ixodidae</taxon>
        <taxon>Haemaphysalinae</taxon>
        <taxon>Haemaphysalis</taxon>
    </lineage>
</organism>
<evidence type="ECO:0000256" key="1">
    <source>
        <dbReference type="SAM" id="MobiDB-lite"/>
    </source>
</evidence>
<feature type="compositionally biased region" description="Polar residues" evidence="1">
    <location>
        <begin position="188"/>
        <end position="198"/>
    </location>
</feature>
<protein>
    <submittedName>
        <fullName evidence="2">Uncharacterized protein</fullName>
    </submittedName>
</protein>
<keyword evidence="3" id="KW-1185">Reference proteome</keyword>
<evidence type="ECO:0000313" key="2">
    <source>
        <dbReference type="EMBL" id="KAH9377572.1"/>
    </source>
</evidence>
<dbReference type="VEuPathDB" id="VectorBase:HLOH_057116"/>